<feature type="compositionally biased region" description="Basic and acidic residues" evidence="1">
    <location>
        <begin position="136"/>
        <end position="146"/>
    </location>
</feature>
<feature type="region of interest" description="Disordered" evidence="1">
    <location>
        <begin position="121"/>
        <end position="146"/>
    </location>
</feature>
<dbReference type="Proteomes" id="UP001358586">
    <property type="component" value="Chromosome 4"/>
</dbReference>
<accession>A0ABR0Q9Y1</accession>
<protein>
    <submittedName>
        <fullName evidence="2">Uncharacterized protein</fullName>
    </submittedName>
</protein>
<evidence type="ECO:0000313" key="3">
    <source>
        <dbReference type="Proteomes" id="UP001358586"/>
    </source>
</evidence>
<evidence type="ECO:0000256" key="1">
    <source>
        <dbReference type="SAM" id="MobiDB-lite"/>
    </source>
</evidence>
<evidence type="ECO:0000313" key="2">
    <source>
        <dbReference type="EMBL" id="KAK5836139.1"/>
    </source>
</evidence>
<keyword evidence="3" id="KW-1185">Reference proteome</keyword>
<organism evidence="2 3">
    <name type="scientific">Gossypium arboreum</name>
    <name type="common">Tree cotton</name>
    <name type="synonym">Gossypium nanking</name>
    <dbReference type="NCBI Taxonomy" id="29729"/>
    <lineage>
        <taxon>Eukaryota</taxon>
        <taxon>Viridiplantae</taxon>
        <taxon>Streptophyta</taxon>
        <taxon>Embryophyta</taxon>
        <taxon>Tracheophyta</taxon>
        <taxon>Spermatophyta</taxon>
        <taxon>Magnoliopsida</taxon>
        <taxon>eudicotyledons</taxon>
        <taxon>Gunneridae</taxon>
        <taxon>Pentapetalae</taxon>
        <taxon>rosids</taxon>
        <taxon>malvids</taxon>
        <taxon>Malvales</taxon>
        <taxon>Malvaceae</taxon>
        <taxon>Malvoideae</taxon>
        <taxon>Gossypium</taxon>
    </lineage>
</organism>
<comment type="caution">
    <text evidence="2">The sequence shown here is derived from an EMBL/GenBank/DDBJ whole genome shotgun (WGS) entry which is preliminary data.</text>
</comment>
<proteinExistence type="predicted"/>
<dbReference type="EMBL" id="JARKNE010000004">
    <property type="protein sequence ID" value="KAK5836139.1"/>
    <property type="molecule type" value="Genomic_DNA"/>
</dbReference>
<gene>
    <name evidence="2" type="ORF">PVK06_011894</name>
</gene>
<reference evidence="2 3" key="1">
    <citation type="submission" date="2023-03" db="EMBL/GenBank/DDBJ databases">
        <title>WGS of Gossypium arboreum.</title>
        <authorList>
            <person name="Yu D."/>
        </authorList>
    </citation>
    <scope>NUCLEOTIDE SEQUENCE [LARGE SCALE GENOMIC DNA]</scope>
    <source>
        <tissue evidence="2">Leaf</tissue>
    </source>
</reference>
<sequence>MKMPLVVYVIVDLHESDRVLQQFGFKQPIPPAPQDIKDLHHINLWGRTDANWPTFHVQYIKIWNNRVYGKPYLFGEEARGRQLHTRRPRQLYPYADGVTNTFWFIVLPRSSLQPLIPRSEDTRWKSRTNQLQSTTDEGKEDTRPIP</sequence>
<name>A0ABR0Q9Y1_GOSAR</name>